<dbReference type="FunCoup" id="A0A7X0JQ89">
    <property type="interactions" value="45"/>
</dbReference>
<dbReference type="InterPro" id="IPR051800">
    <property type="entry name" value="PqiA-PqiB_transport"/>
</dbReference>
<accession>A0A7X0JQ89</accession>
<organism evidence="9 10">
    <name type="scientific">Pseudoteredinibacter isoporae</name>
    <dbReference type="NCBI Taxonomy" id="570281"/>
    <lineage>
        <taxon>Bacteria</taxon>
        <taxon>Pseudomonadati</taxon>
        <taxon>Pseudomonadota</taxon>
        <taxon>Gammaproteobacteria</taxon>
        <taxon>Cellvibrionales</taxon>
        <taxon>Cellvibrionaceae</taxon>
        <taxon>Pseudoteredinibacter</taxon>
    </lineage>
</organism>
<dbReference type="GO" id="GO:0005886">
    <property type="term" value="C:plasma membrane"/>
    <property type="evidence" value="ECO:0007669"/>
    <property type="project" value="UniProtKB-SubCell"/>
</dbReference>
<dbReference type="InterPro" id="IPR003399">
    <property type="entry name" value="Mce/MlaD"/>
</dbReference>
<evidence type="ECO:0000256" key="1">
    <source>
        <dbReference type="ARBA" id="ARBA00004533"/>
    </source>
</evidence>
<evidence type="ECO:0000256" key="3">
    <source>
        <dbReference type="ARBA" id="ARBA00022519"/>
    </source>
</evidence>
<dbReference type="InParanoid" id="A0A7X0JQ89"/>
<keyword evidence="10" id="KW-1185">Reference proteome</keyword>
<keyword evidence="3" id="KW-0997">Cell inner membrane</keyword>
<comment type="subcellular location">
    <subcellularLocation>
        <location evidence="1">Cell inner membrane</location>
    </subcellularLocation>
</comment>
<evidence type="ECO:0000313" key="10">
    <source>
        <dbReference type="Proteomes" id="UP000528457"/>
    </source>
</evidence>
<evidence type="ECO:0000256" key="2">
    <source>
        <dbReference type="ARBA" id="ARBA00022475"/>
    </source>
</evidence>
<dbReference type="PANTHER" id="PTHR30462">
    <property type="entry name" value="INTERMEMBRANE TRANSPORT PROTEIN PQIB-RELATED"/>
    <property type="match status" value="1"/>
</dbReference>
<feature type="domain" description="Mce/MlaD" evidence="8">
    <location>
        <begin position="45"/>
        <end position="135"/>
    </location>
</feature>
<evidence type="ECO:0000256" key="5">
    <source>
        <dbReference type="ARBA" id="ARBA00022989"/>
    </source>
</evidence>
<dbReference type="EMBL" id="JACHHT010000001">
    <property type="protein sequence ID" value="MBB6520299.1"/>
    <property type="molecule type" value="Genomic_DNA"/>
</dbReference>
<name>A0A7X0JQ89_9GAMM</name>
<gene>
    <name evidence="9" type="ORF">HNR48_000577</name>
</gene>
<dbReference type="Pfam" id="PF02470">
    <property type="entry name" value="MlaD"/>
    <property type="match status" value="2"/>
</dbReference>
<dbReference type="NCBIfam" id="NF008070">
    <property type="entry name" value="PRK10807.1"/>
    <property type="match status" value="1"/>
</dbReference>
<evidence type="ECO:0000256" key="7">
    <source>
        <dbReference type="SAM" id="Phobius"/>
    </source>
</evidence>
<dbReference type="PANTHER" id="PTHR30462:SF2">
    <property type="entry name" value="INTERMEMBRANE TRANSPORT PROTEIN PQIB"/>
    <property type="match status" value="1"/>
</dbReference>
<evidence type="ECO:0000256" key="4">
    <source>
        <dbReference type="ARBA" id="ARBA00022692"/>
    </source>
</evidence>
<keyword evidence="2" id="KW-1003">Cell membrane</keyword>
<sequence>MSDDTQFSELAAIKESRRLSSVWLVPIIALGIGLWFVYYQLSNQGPMITIAFENAEGLEAGKTKIKAREVDIGLVKNIKLNEDLSGVVITAQMSKEAEDMLTENTEFWIVTPRISLSGVSGMSTLLSGPYINMEPSLEGDPESDFIARIEPPVTPIGTPGLHITLNSNDEFAFEKGDAVVYKGLKVGEFEDIYFNLEERVVYYNVFIEAPYHRLITKNTRFWNVSGINFELGANGLEVQAGSVETLLTNGVTFGVPEGMSLGERITERDYFDIYADYQAASDQRYKRGVKFALMIEDTVRGLKVGAPVEYRGLVIGQVVEINPEFYSEQIILDEGYSIPVIIEIQPGRVQQPDTDEGVEFVKQQTLHWIDRGFRATLETGNLLTGALYVDVDIYPEMAPPETLENFMNIPVIPTIPEEFGQITEKMNQILNKVNQMPLDDIGKNANQMLKQFSDTASSFEATSNNADKVIIAEMSKTLAEVNRLLADYQQGSVTNTEINRTMKSVQQLLGDLQPLIKQLNRAPNSLVFPPAESTEVEPKGNQ</sequence>
<protein>
    <submittedName>
        <fullName evidence="9">Paraquat-inducible protein B</fullName>
    </submittedName>
</protein>
<keyword evidence="5 7" id="KW-1133">Transmembrane helix</keyword>
<keyword evidence="4 7" id="KW-0812">Transmembrane</keyword>
<evidence type="ECO:0000313" key="9">
    <source>
        <dbReference type="EMBL" id="MBB6520299.1"/>
    </source>
</evidence>
<dbReference type="RefSeq" id="WP_166851670.1">
    <property type="nucleotide sequence ID" value="NZ_JAAONY010000001.1"/>
</dbReference>
<feature type="transmembrane region" description="Helical" evidence="7">
    <location>
        <begin position="21"/>
        <end position="41"/>
    </location>
</feature>
<comment type="caution">
    <text evidence="9">The sequence shown here is derived from an EMBL/GenBank/DDBJ whole genome shotgun (WGS) entry which is preliminary data.</text>
</comment>
<reference evidence="9 10" key="1">
    <citation type="submission" date="2020-08" db="EMBL/GenBank/DDBJ databases">
        <title>Genomic Encyclopedia of Type Strains, Phase IV (KMG-IV): sequencing the most valuable type-strain genomes for metagenomic binning, comparative biology and taxonomic classification.</title>
        <authorList>
            <person name="Goeker M."/>
        </authorList>
    </citation>
    <scope>NUCLEOTIDE SEQUENCE [LARGE SCALE GENOMIC DNA]</scope>
    <source>
        <strain evidence="9 10">DSM 22368</strain>
    </source>
</reference>
<evidence type="ECO:0000256" key="6">
    <source>
        <dbReference type="ARBA" id="ARBA00023136"/>
    </source>
</evidence>
<keyword evidence="6 7" id="KW-0472">Membrane</keyword>
<dbReference type="AlphaFoldDB" id="A0A7X0JQ89"/>
<proteinExistence type="predicted"/>
<feature type="domain" description="Mce/MlaD" evidence="8">
    <location>
        <begin position="297"/>
        <end position="392"/>
    </location>
</feature>
<evidence type="ECO:0000259" key="8">
    <source>
        <dbReference type="Pfam" id="PF02470"/>
    </source>
</evidence>
<dbReference type="Proteomes" id="UP000528457">
    <property type="component" value="Unassembled WGS sequence"/>
</dbReference>